<name>A0A4R0PB50_9HYPH</name>
<accession>A0A4R0PB50</accession>
<evidence type="ECO:0000313" key="5">
    <source>
        <dbReference type="Proteomes" id="UP000291301"/>
    </source>
</evidence>
<gene>
    <name evidence="4" type="ORF">E0D97_10460</name>
</gene>
<dbReference type="PANTHER" id="PTHR12526">
    <property type="entry name" value="GLYCOSYLTRANSFERASE"/>
    <property type="match status" value="1"/>
</dbReference>
<feature type="domain" description="Glycosyltransferase subfamily 4-like N-terminal" evidence="3">
    <location>
        <begin position="18"/>
        <end position="124"/>
    </location>
</feature>
<reference evidence="4 5" key="1">
    <citation type="journal article" date="2015" name="Antonie Van Leeuwenhoek">
        <title>Oricola cellulosilytica gen. nov., sp. nov., a cellulose-degrading bacterium of the family Phyllobacteriaceae isolated from surface seashore water, and emended descriptions of Mesorhizobium loti and Phyllobacterium myrsinacearum.</title>
        <authorList>
            <person name="Hameed A."/>
            <person name="Shahina M."/>
            <person name="Lai W.A."/>
            <person name="Lin S.Y."/>
            <person name="Young L.S."/>
            <person name="Liu Y.C."/>
            <person name="Hsu Y.H."/>
            <person name="Young C.C."/>
        </authorList>
    </citation>
    <scope>NUCLEOTIDE SEQUENCE [LARGE SCALE GENOMIC DNA]</scope>
    <source>
        <strain evidence="4 5">KCTC 52183</strain>
    </source>
</reference>
<dbReference type="RefSeq" id="WP_131568530.1">
    <property type="nucleotide sequence ID" value="NZ_JAINFK010000002.1"/>
</dbReference>
<dbReference type="EMBL" id="SJST01000003">
    <property type="protein sequence ID" value="TCD14472.1"/>
    <property type="molecule type" value="Genomic_DNA"/>
</dbReference>
<dbReference type="Gene3D" id="3.40.50.2000">
    <property type="entry name" value="Glycogen Phosphorylase B"/>
    <property type="match status" value="2"/>
</dbReference>
<organism evidence="4 5">
    <name type="scientific">Oricola cellulosilytica</name>
    <dbReference type="NCBI Taxonomy" id="1429082"/>
    <lineage>
        <taxon>Bacteria</taxon>
        <taxon>Pseudomonadati</taxon>
        <taxon>Pseudomonadota</taxon>
        <taxon>Alphaproteobacteria</taxon>
        <taxon>Hyphomicrobiales</taxon>
        <taxon>Ahrensiaceae</taxon>
        <taxon>Oricola</taxon>
    </lineage>
</organism>
<evidence type="ECO:0000259" key="3">
    <source>
        <dbReference type="Pfam" id="PF13439"/>
    </source>
</evidence>
<dbReference type="SUPFAM" id="SSF53756">
    <property type="entry name" value="UDP-Glycosyltransferase/glycogen phosphorylase"/>
    <property type="match status" value="1"/>
</dbReference>
<comment type="caution">
    <text evidence="4">The sequence shown here is derived from an EMBL/GenBank/DDBJ whole genome shotgun (WGS) entry which is preliminary data.</text>
</comment>
<protein>
    <submittedName>
        <fullName evidence="4">Glycosyltransferase family 4 protein</fullName>
    </submittedName>
</protein>
<feature type="compositionally biased region" description="Basic and acidic residues" evidence="1">
    <location>
        <begin position="378"/>
        <end position="392"/>
    </location>
</feature>
<dbReference type="InterPro" id="IPR028098">
    <property type="entry name" value="Glyco_trans_4-like_N"/>
</dbReference>
<dbReference type="InterPro" id="IPR001296">
    <property type="entry name" value="Glyco_trans_1"/>
</dbReference>
<dbReference type="GO" id="GO:0016757">
    <property type="term" value="F:glycosyltransferase activity"/>
    <property type="evidence" value="ECO:0007669"/>
    <property type="project" value="InterPro"/>
</dbReference>
<evidence type="ECO:0000256" key="1">
    <source>
        <dbReference type="SAM" id="MobiDB-lite"/>
    </source>
</evidence>
<proteinExistence type="predicted"/>
<dbReference type="PANTHER" id="PTHR12526:SF595">
    <property type="entry name" value="BLL5217 PROTEIN"/>
    <property type="match status" value="1"/>
</dbReference>
<dbReference type="Proteomes" id="UP000291301">
    <property type="component" value="Unassembled WGS sequence"/>
</dbReference>
<dbReference type="Pfam" id="PF00534">
    <property type="entry name" value="Glycos_transf_1"/>
    <property type="match status" value="1"/>
</dbReference>
<evidence type="ECO:0000259" key="2">
    <source>
        <dbReference type="Pfam" id="PF00534"/>
    </source>
</evidence>
<feature type="domain" description="Glycosyl transferase family 1" evidence="2">
    <location>
        <begin position="164"/>
        <end position="304"/>
    </location>
</feature>
<sequence>MRIALVTPLMEDVPPRGYGGTERAVGSLANSLTWDSHDVTVFATAGSQVDAKLVACRDRPLLTDNRLADPIAEQLTMLRQVREREAEFDIIHFHMDTLQFPLFNSISHKCLTTFHGRLDLIGLPAFYRAYRNFPVVSISDRQREPLPWLNWQATIHHGYALDQYRAIPRTNNGEGYLAFLGRISPEKGILEAIEIALRSGRKLKIAARVNRFDQQYWHEEVLPRIDGDRIEYVGEINDAEKSAFLSGADALLFPISWPEPFGLVMIEAMACGTPVIAFRHGAVPEVLEDGVTGRIVNSADEAAAAVPSCCSLDRARIRSRFETRFSDERMKDDYVRVYRKLARSERSALPRYLTPNVRKVEKGMAAITASLATTRRQTSIEKPADPKRSVEN</sequence>
<dbReference type="CDD" id="cd03802">
    <property type="entry name" value="GT4_AviGT4-like"/>
    <property type="match status" value="1"/>
</dbReference>
<keyword evidence="4" id="KW-0808">Transferase</keyword>
<dbReference type="AlphaFoldDB" id="A0A4R0PB50"/>
<feature type="region of interest" description="Disordered" evidence="1">
    <location>
        <begin position="371"/>
        <end position="392"/>
    </location>
</feature>
<keyword evidence="5" id="KW-1185">Reference proteome</keyword>
<evidence type="ECO:0000313" key="4">
    <source>
        <dbReference type="EMBL" id="TCD14472.1"/>
    </source>
</evidence>
<dbReference type="Pfam" id="PF13439">
    <property type="entry name" value="Glyco_transf_4"/>
    <property type="match status" value="1"/>
</dbReference>
<dbReference type="OrthoDB" id="9801573at2"/>